<organism evidence="2 3">
    <name type="scientific">Sphingomonas endophytica</name>
    <dbReference type="NCBI Taxonomy" id="869719"/>
    <lineage>
        <taxon>Bacteria</taxon>
        <taxon>Pseudomonadati</taxon>
        <taxon>Pseudomonadota</taxon>
        <taxon>Alphaproteobacteria</taxon>
        <taxon>Sphingomonadales</taxon>
        <taxon>Sphingomonadaceae</taxon>
        <taxon>Sphingomonas</taxon>
    </lineage>
</organism>
<keyword evidence="1" id="KW-1133">Transmembrane helix</keyword>
<keyword evidence="1" id="KW-0812">Transmembrane</keyword>
<reference evidence="2 3" key="1">
    <citation type="submission" date="2020-08" db="EMBL/GenBank/DDBJ databases">
        <title>Genomic Encyclopedia of Type Strains, Phase IV (KMG-IV): sequencing the most valuable type-strain genomes for metagenomic binning, comparative biology and taxonomic classification.</title>
        <authorList>
            <person name="Goeker M."/>
        </authorList>
    </citation>
    <scope>NUCLEOTIDE SEQUENCE [LARGE SCALE GENOMIC DNA]</scope>
    <source>
        <strain evidence="2 3">DSM 101535</strain>
    </source>
</reference>
<evidence type="ECO:0000313" key="2">
    <source>
        <dbReference type="EMBL" id="MBB5727258.1"/>
    </source>
</evidence>
<comment type="caution">
    <text evidence="2">The sequence shown here is derived from an EMBL/GenBank/DDBJ whole genome shotgun (WGS) entry which is preliminary data.</text>
</comment>
<feature type="transmembrane region" description="Helical" evidence="1">
    <location>
        <begin position="35"/>
        <end position="52"/>
    </location>
</feature>
<keyword evidence="3" id="KW-1185">Reference proteome</keyword>
<gene>
    <name evidence="2" type="ORF">FHS97_003213</name>
</gene>
<dbReference type="EMBL" id="JACIJN010000012">
    <property type="protein sequence ID" value="MBB5727258.1"/>
    <property type="molecule type" value="Genomic_DNA"/>
</dbReference>
<sequence>MTVLLVTGFFLIGFTMGDCMDVVACVASKKNATTITLAVGFVTYWAVALLLFRRWNR</sequence>
<keyword evidence="1" id="KW-0472">Membrane</keyword>
<dbReference type="RefSeq" id="WP_184040241.1">
    <property type="nucleotide sequence ID" value="NZ_BAABAR010000001.1"/>
</dbReference>
<name>A0ABR6N8Y1_9SPHN</name>
<evidence type="ECO:0000313" key="3">
    <source>
        <dbReference type="Proteomes" id="UP000560131"/>
    </source>
</evidence>
<proteinExistence type="predicted"/>
<evidence type="ECO:0008006" key="4">
    <source>
        <dbReference type="Google" id="ProtNLM"/>
    </source>
</evidence>
<dbReference type="Proteomes" id="UP000560131">
    <property type="component" value="Unassembled WGS sequence"/>
</dbReference>
<protein>
    <recommendedName>
        <fullName evidence="4">Lysine transporter LysE</fullName>
    </recommendedName>
</protein>
<accession>A0ABR6N8Y1</accession>
<evidence type="ECO:0000256" key="1">
    <source>
        <dbReference type="SAM" id="Phobius"/>
    </source>
</evidence>